<dbReference type="RefSeq" id="WP_133200237.1">
    <property type="nucleotide sequence ID" value="NZ_JBHUCW010000026.1"/>
</dbReference>
<dbReference type="EMBL" id="SMRP01000055">
    <property type="protein sequence ID" value="TDG16865.1"/>
    <property type="molecule type" value="Genomic_DNA"/>
</dbReference>
<proteinExistence type="predicted"/>
<dbReference type="OrthoDB" id="9787933at2"/>
<evidence type="ECO:0000313" key="3">
    <source>
        <dbReference type="Proteomes" id="UP000295722"/>
    </source>
</evidence>
<name>A0A4R5LY60_9BURK</name>
<dbReference type="Proteomes" id="UP000295722">
    <property type="component" value="Unassembled WGS sequence"/>
</dbReference>
<dbReference type="PANTHER" id="PTHR46623">
    <property type="entry name" value="CARBOXYMETHYLENEBUTENOLIDASE-RELATED"/>
    <property type="match status" value="1"/>
</dbReference>
<dbReference type="InterPro" id="IPR029058">
    <property type="entry name" value="AB_hydrolase_fold"/>
</dbReference>
<evidence type="ECO:0000259" key="1">
    <source>
        <dbReference type="Pfam" id="PF01738"/>
    </source>
</evidence>
<dbReference type="Pfam" id="PF01738">
    <property type="entry name" value="DLH"/>
    <property type="match status" value="1"/>
</dbReference>
<dbReference type="InterPro" id="IPR002925">
    <property type="entry name" value="Dienelactn_hydro"/>
</dbReference>
<keyword evidence="3" id="KW-1185">Reference proteome</keyword>
<protein>
    <recommendedName>
        <fullName evidence="1">Dienelactone hydrolase domain-containing protein</fullName>
    </recommendedName>
</protein>
<comment type="caution">
    <text evidence="2">The sequence shown here is derived from an EMBL/GenBank/DDBJ whole genome shotgun (WGS) entry which is preliminary data.</text>
</comment>
<dbReference type="SUPFAM" id="SSF53474">
    <property type="entry name" value="alpha/beta-Hydrolases"/>
    <property type="match status" value="1"/>
</dbReference>
<dbReference type="GO" id="GO:0016787">
    <property type="term" value="F:hydrolase activity"/>
    <property type="evidence" value="ECO:0007669"/>
    <property type="project" value="InterPro"/>
</dbReference>
<accession>A0A4R5LY60</accession>
<dbReference type="PANTHER" id="PTHR46623:SF6">
    <property type="entry name" value="ALPHA_BETA-HYDROLASES SUPERFAMILY PROTEIN"/>
    <property type="match status" value="1"/>
</dbReference>
<dbReference type="Gene3D" id="3.40.50.1820">
    <property type="entry name" value="alpha/beta hydrolase"/>
    <property type="match status" value="1"/>
</dbReference>
<reference evidence="2 3" key="1">
    <citation type="submission" date="2019-03" db="EMBL/GenBank/DDBJ databases">
        <title>Paraburkholderia sp. 4M-K11, isolated from subtropical forest soil.</title>
        <authorList>
            <person name="Gao Z.-H."/>
            <person name="Qiu L.-H."/>
        </authorList>
    </citation>
    <scope>NUCLEOTIDE SEQUENCE [LARGE SCALE GENOMIC DNA]</scope>
    <source>
        <strain evidence="2 3">4M-K11</strain>
    </source>
</reference>
<dbReference type="InterPro" id="IPR051049">
    <property type="entry name" value="Dienelactone_hydrolase-like"/>
</dbReference>
<sequence>MRPFPQHLRPMNEERHTMNSGGIERISFPGGASCHLLRPVQDTQAVPALVVMLAAIAGVNDYVVTRAKNLCAEGYTVAVLDYFGREGAVPDLSTPQRIGEAVAALDDRRVLGDLGEILEWARSEGFPLSKVGLLGFCIGGTYAVLAGAQHAVGCAVDYYGQLSYAARSERKPVAPVDVADSLKAPLLCHYGDWDRLVSREEIDGLTGRLRTAQKPYELFIYNGAPHAFDEWFRPAIFRPAASSAAWQRTRIFLNWHLRGHLGAH</sequence>
<gene>
    <name evidence="2" type="ORF">EYW47_39575</name>
</gene>
<evidence type="ECO:0000313" key="2">
    <source>
        <dbReference type="EMBL" id="TDG16865.1"/>
    </source>
</evidence>
<feature type="domain" description="Dienelactone hydrolase" evidence="1">
    <location>
        <begin position="46"/>
        <end position="254"/>
    </location>
</feature>
<organism evidence="2 3">
    <name type="scientific">Paraburkholderia silviterrae</name>
    <dbReference type="NCBI Taxonomy" id="2528715"/>
    <lineage>
        <taxon>Bacteria</taxon>
        <taxon>Pseudomonadati</taxon>
        <taxon>Pseudomonadota</taxon>
        <taxon>Betaproteobacteria</taxon>
        <taxon>Burkholderiales</taxon>
        <taxon>Burkholderiaceae</taxon>
        <taxon>Paraburkholderia</taxon>
    </lineage>
</organism>
<dbReference type="AlphaFoldDB" id="A0A4R5LY60"/>